<dbReference type="Proteomes" id="UP000887580">
    <property type="component" value="Unplaced"/>
</dbReference>
<organism evidence="1 2">
    <name type="scientific">Panagrolaimus sp. PS1159</name>
    <dbReference type="NCBI Taxonomy" id="55785"/>
    <lineage>
        <taxon>Eukaryota</taxon>
        <taxon>Metazoa</taxon>
        <taxon>Ecdysozoa</taxon>
        <taxon>Nematoda</taxon>
        <taxon>Chromadorea</taxon>
        <taxon>Rhabditida</taxon>
        <taxon>Tylenchina</taxon>
        <taxon>Panagrolaimomorpha</taxon>
        <taxon>Panagrolaimoidea</taxon>
        <taxon>Panagrolaimidae</taxon>
        <taxon>Panagrolaimus</taxon>
    </lineage>
</organism>
<proteinExistence type="predicted"/>
<name>A0AC35G9L9_9BILA</name>
<reference evidence="2" key="1">
    <citation type="submission" date="2022-11" db="UniProtKB">
        <authorList>
            <consortium name="WormBaseParasite"/>
        </authorList>
    </citation>
    <scope>IDENTIFICATION</scope>
</reference>
<dbReference type="WBParaSite" id="PS1159_v2.g2548.t1">
    <property type="protein sequence ID" value="PS1159_v2.g2548.t1"/>
    <property type="gene ID" value="PS1159_v2.g2548"/>
</dbReference>
<protein>
    <submittedName>
        <fullName evidence="2">Chromatin target of PRMT1 protein C-terminal domain-containing protein</fullName>
    </submittedName>
</protein>
<accession>A0AC35G9L9</accession>
<evidence type="ECO:0000313" key="2">
    <source>
        <dbReference type="WBParaSite" id="PS1159_v2.g2548.t1"/>
    </source>
</evidence>
<evidence type="ECO:0000313" key="1">
    <source>
        <dbReference type="Proteomes" id="UP000887580"/>
    </source>
</evidence>
<sequence length="246" mass="27536">MDKNTVPARIVIVGTSTMKLATRFSNLEREMSARKPKSFLYDDYMDNTMYADEIAPRPARRPVRTYQDLDQFDDEDVVVSRPRGGGGFRSGNRSGGAPRSSRPADPIYGVDGTVFSAPRPARGGGARGGGGIRRRHPAYALLDESPKRRAPPRARVREEIIEYVTEPVRSRRPATRVIRRAAPRTQTITRIVKRPAFKKTIGKRVVRGKSKKEDGRAKMGTDDLDKELDAYMKTSKHPRVEATIAE</sequence>